<keyword evidence="11" id="KW-0378">Hydrolase</keyword>
<comment type="similarity">
    <text evidence="3 10">Belongs to the carbamoyltransferase HypF family.</text>
</comment>
<comment type="catalytic activity">
    <reaction evidence="8 11">
        <text>an acyl phosphate + H2O = a carboxylate + phosphate + H(+)</text>
        <dbReference type="Rhea" id="RHEA:14965"/>
        <dbReference type="ChEBI" id="CHEBI:15377"/>
        <dbReference type="ChEBI" id="CHEBI:15378"/>
        <dbReference type="ChEBI" id="CHEBI:29067"/>
        <dbReference type="ChEBI" id="CHEBI:43474"/>
        <dbReference type="ChEBI" id="CHEBI:59918"/>
        <dbReference type="EC" id="3.6.1.7"/>
    </reaction>
</comment>
<keyword evidence="7" id="KW-0862">Zinc</keyword>
<dbReference type="InterPro" id="IPR051060">
    <property type="entry name" value="Carbamoyltrans_HypF-like"/>
</dbReference>
<dbReference type="GO" id="GO:0003725">
    <property type="term" value="F:double-stranded RNA binding"/>
    <property type="evidence" value="ECO:0007669"/>
    <property type="project" value="InterPro"/>
</dbReference>
<dbReference type="Gene3D" id="3.30.420.40">
    <property type="match status" value="1"/>
</dbReference>
<dbReference type="Gene3D" id="3.30.420.360">
    <property type="match status" value="1"/>
</dbReference>
<evidence type="ECO:0000259" key="13">
    <source>
        <dbReference type="PROSITE" id="PS51163"/>
    </source>
</evidence>
<dbReference type="InterPro" id="IPR006070">
    <property type="entry name" value="Sua5-like_dom"/>
</dbReference>
<dbReference type="InterPro" id="IPR017945">
    <property type="entry name" value="DHBP_synth_RibB-like_a/b_dom"/>
</dbReference>
<evidence type="ECO:0000256" key="11">
    <source>
        <dbReference type="PROSITE-ProRule" id="PRU00520"/>
    </source>
</evidence>
<dbReference type="SUPFAM" id="SSF54975">
    <property type="entry name" value="Acylphosphatase/BLUF domain-like"/>
    <property type="match status" value="1"/>
</dbReference>
<keyword evidence="4" id="KW-0436">Ligase</keyword>
<dbReference type="OrthoDB" id="9808093at2"/>
<dbReference type="RefSeq" id="WP_149170262.1">
    <property type="nucleotide sequence ID" value="NZ_VTOY01000001.1"/>
</dbReference>
<comment type="catalytic activity">
    <reaction evidence="9">
        <text>C-terminal L-cysteinyl-[HypE protein] + carbamoyl phosphate + ATP + H2O = C-terminal S-carboxamide-L-cysteinyl-[HypE protein] + AMP + phosphate + diphosphate + H(+)</text>
        <dbReference type="Rhea" id="RHEA:55636"/>
        <dbReference type="Rhea" id="RHEA-COMP:14247"/>
        <dbReference type="Rhea" id="RHEA-COMP:14392"/>
        <dbReference type="ChEBI" id="CHEBI:15377"/>
        <dbReference type="ChEBI" id="CHEBI:15378"/>
        <dbReference type="ChEBI" id="CHEBI:30616"/>
        <dbReference type="ChEBI" id="CHEBI:33019"/>
        <dbReference type="ChEBI" id="CHEBI:43474"/>
        <dbReference type="ChEBI" id="CHEBI:58228"/>
        <dbReference type="ChEBI" id="CHEBI:76913"/>
        <dbReference type="ChEBI" id="CHEBI:139126"/>
        <dbReference type="ChEBI" id="CHEBI:456215"/>
    </reaction>
</comment>
<evidence type="ECO:0000256" key="6">
    <source>
        <dbReference type="ARBA" id="ARBA00022771"/>
    </source>
</evidence>
<keyword evidence="15" id="KW-1185">Reference proteome</keyword>
<evidence type="ECO:0000256" key="1">
    <source>
        <dbReference type="ARBA" id="ARBA00004711"/>
    </source>
</evidence>
<feature type="active site" evidence="11">
    <location>
        <position position="36"/>
    </location>
</feature>
<feature type="domain" description="YrdC-like" evidence="13">
    <location>
        <begin position="197"/>
        <end position="387"/>
    </location>
</feature>
<name>A0A5D6W9Y1_9FIRM</name>
<dbReference type="Pfam" id="PF00708">
    <property type="entry name" value="Acylphosphatase"/>
    <property type="match status" value="1"/>
</dbReference>
<comment type="caution">
    <text evidence="14">The sequence shown here is derived from an EMBL/GenBank/DDBJ whole genome shotgun (WGS) entry which is preliminary data.</text>
</comment>
<keyword evidence="14" id="KW-0808">Transferase</keyword>
<gene>
    <name evidence="14" type="primary">hypF</name>
    <name evidence="14" type="ORF">FZ040_00865</name>
</gene>
<dbReference type="Pfam" id="PF01300">
    <property type="entry name" value="Sua5_yciO_yrdC"/>
    <property type="match status" value="1"/>
</dbReference>
<dbReference type="Gene3D" id="3.90.870.50">
    <property type="match status" value="1"/>
</dbReference>
<dbReference type="Pfam" id="PF07503">
    <property type="entry name" value="zf-HYPF"/>
    <property type="match status" value="2"/>
</dbReference>
<evidence type="ECO:0000256" key="4">
    <source>
        <dbReference type="ARBA" id="ARBA00022598"/>
    </source>
</evidence>
<evidence type="ECO:0000259" key="12">
    <source>
        <dbReference type="PROSITE" id="PS51160"/>
    </source>
</evidence>
<dbReference type="UniPathway" id="UPA00335"/>
<dbReference type="EMBL" id="VTOY01000001">
    <property type="protein sequence ID" value="TYZ24630.1"/>
    <property type="molecule type" value="Genomic_DNA"/>
</dbReference>
<dbReference type="InterPro" id="IPR017968">
    <property type="entry name" value="Acylphosphatase_CS"/>
</dbReference>
<dbReference type="InterPro" id="IPR004421">
    <property type="entry name" value="Carbamoyltransferase_HypF"/>
</dbReference>
<dbReference type="Gene3D" id="3.30.110.120">
    <property type="match status" value="1"/>
</dbReference>
<comment type="similarity">
    <text evidence="2">Belongs to the acylphosphatase family.</text>
</comment>
<organism evidence="14 15">
    <name type="scientific">Selenomonas ruminis</name>
    <dbReference type="NCBI Taxonomy" id="2593411"/>
    <lineage>
        <taxon>Bacteria</taxon>
        <taxon>Bacillati</taxon>
        <taxon>Bacillota</taxon>
        <taxon>Negativicutes</taxon>
        <taxon>Selenomonadales</taxon>
        <taxon>Selenomonadaceae</taxon>
        <taxon>Selenomonas</taxon>
    </lineage>
</organism>
<dbReference type="PROSITE" id="PS51160">
    <property type="entry name" value="ACYLPHOSPHATASE_3"/>
    <property type="match status" value="1"/>
</dbReference>
<dbReference type="GO" id="GO:0003998">
    <property type="term" value="F:acylphosphatase activity"/>
    <property type="evidence" value="ECO:0007669"/>
    <property type="project" value="UniProtKB-EC"/>
</dbReference>
<dbReference type="PIRSF" id="PIRSF006256">
    <property type="entry name" value="CMPcnvr_hdrg_mat"/>
    <property type="match status" value="1"/>
</dbReference>
<dbReference type="GO" id="GO:0016874">
    <property type="term" value="F:ligase activity"/>
    <property type="evidence" value="ECO:0007669"/>
    <property type="project" value="UniProtKB-UniRule"/>
</dbReference>
<dbReference type="GO" id="GO:0051604">
    <property type="term" value="P:protein maturation"/>
    <property type="evidence" value="ECO:0007669"/>
    <property type="project" value="TreeGrafter"/>
</dbReference>
<keyword evidence="6" id="KW-0863">Zinc-finger</keyword>
<proteinExistence type="inferred from homology"/>
<dbReference type="EC" id="6.2.-.-" evidence="10"/>
<dbReference type="Proteomes" id="UP000323646">
    <property type="component" value="Unassembled WGS sequence"/>
</dbReference>
<evidence type="ECO:0000256" key="5">
    <source>
        <dbReference type="ARBA" id="ARBA00022723"/>
    </source>
</evidence>
<evidence type="ECO:0000256" key="7">
    <source>
        <dbReference type="ARBA" id="ARBA00022833"/>
    </source>
</evidence>
<dbReference type="InterPro" id="IPR041440">
    <property type="entry name" value="HypF_C"/>
</dbReference>
<reference evidence="14 15" key="1">
    <citation type="submission" date="2019-08" db="EMBL/GenBank/DDBJ databases">
        <title>Selenomonas sp. mPRGC5 and Selenomonas sp. mPRGC8 isolated from ruminal fluid of dairy goat (Capra hircus).</title>
        <authorList>
            <person name="Poothong S."/>
            <person name="Nuengjamnong C."/>
            <person name="Tanasupawat S."/>
        </authorList>
    </citation>
    <scope>NUCLEOTIDE SEQUENCE [LARGE SCALE GENOMIC DNA]</scope>
    <source>
        <strain evidence="15">mPRGC5</strain>
    </source>
</reference>
<evidence type="ECO:0000256" key="8">
    <source>
        <dbReference type="ARBA" id="ARBA00047645"/>
    </source>
</evidence>
<dbReference type="InterPro" id="IPR001792">
    <property type="entry name" value="Acylphosphatase-like_dom"/>
</dbReference>
<dbReference type="InterPro" id="IPR055128">
    <property type="entry name" value="HypF_C_2"/>
</dbReference>
<dbReference type="PANTHER" id="PTHR42959">
    <property type="entry name" value="CARBAMOYLTRANSFERASE"/>
    <property type="match status" value="1"/>
</dbReference>
<dbReference type="AlphaFoldDB" id="A0A5D6W9Y1"/>
<dbReference type="GO" id="GO:0008270">
    <property type="term" value="F:zinc ion binding"/>
    <property type="evidence" value="ECO:0007669"/>
    <property type="project" value="UniProtKB-KW"/>
</dbReference>
<dbReference type="PROSITE" id="PS51163">
    <property type="entry name" value="YRDC"/>
    <property type="match status" value="1"/>
</dbReference>
<feature type="active site" evidence="11">
    <location>
        <position position="18"/>
    </location>
</feature>
<dbReference type="PROSITE" id="PS00150">
    <property type="entry name" value="ACYLPHOSPHATASE_1"/>
    <property type="match status" value="1"/>
</dbReference>
<evidence type="ECO:0000313" key="14">
    <source>
        <dbReference type="EMBL" id="TYZ24630.1"/>
    </source>
</evidence>
<protein>
    <recommendedName>
        <fullName evidence="10">Carbamoyltransferase</fullName>
        <ecNumber evidence="10">6.2.-.-</ecNumber>
    </recommendedName>
</protein>
<evidence type="ECO:0000256" key="2">
    <source>
        <dbReference type="ARBA" id="ARBA00005614"/>
    </source>
</evidence>
<dbReference type="Pfam" id="PF22521">
    <property type="entry name" value="HypF_C_2"/>
    <property type="match status" value="1"/>
</dbReference>
<dbReference type="Pfam" id="PF17788">
    <property type="entry name" value="HypF_C"/>
    <property type="match status" value="1"/>
</dbReference>
<dbReference type="InterPro" id="IPR011125">
    <property type="entry name" value="Znf_HypF"/>
</dbReference>
<evidence type="ECO:0000256" key="3">
    <source>
        <dbReference type="ARBA" id="ARBA00008097"/>
    </source>
</evidence>
<dbReference type="InterPro" id="IPR036046">
    <property type="entry name" value="Acylphosphatase-like_dom_sf"/>
</dbReference>
<dbReference type="GO" id="GO:0016743">
    <property type="term" value="F:carboxyl- or carbamoyltransferase activity"/>
    <property type="evidence" value="ECO:0007669"/>
    <property type="project" value="UniProtKB-UniRule"/>
</dbReference>
<evidence type="ECO:0000256" key="9">
    <source>
        <dbReference type="ARBA" id="ARBA00048220"/>
    </source>
</evidence>
<feature type="domain" description="Acylphosphatase-like" evidence="12">
    <location>
        <begin position="3"/>
        <end position="90"/>
    </location>
</feature>
<sequence length="779" mass="85547">MSLFHSKVYGIVQGVGFRPFVDRLAARFSIFGSVCNKGPYVEIFAQGEPAAVQKFLAAIEHEPPERAAILKMDTEKLTAPDSYTSFSIIESAKERGDIFVSPDIATCDKCRAELFDKNDRRYLHPFINCTACGPRLTILDAMPYDRERTSMGEFPMCPECHAEYTSPETRRYDAQPVCCNDCGPEVYLIGEESCRGAAAITRTRKVLASGGIVAIKGIGGFHLACDATNAAAINRLRTLKHRPVKPFAVMMRDMEAVRRECQLEAGQEEMLTGHQKPILLLKRRTAGHLSDAVAPGNPKVGVMLPYAPVQMLLFDYPDGITMPDALIMTSGNPAGAPICRDDKGATEALSGFTDLLLSHNRKIRIRADDTVMDWLEGKPYMIRRSRGFAPLPFMMSKDLKGQVLGIGGELKNTFCVGSNNIFYPSPYVGDMSDLRTMQALRETIGRLTELLENEPTLVACDLHPRYNTVTIARELGLPLFPVQHHYAHILSCLAENDYDKPVIGVSFDGTGYGTDGTIWGGEILQADFRGFQRLGHIRPFLQTGGDKASVEGWRIAIAMLYGLYQDKDKVRQIAQTLNLCPEKELAAQFFMADNNVNAICSTSAGRLFDAVSALLGIRTASTFEGEASMYLEFAAEAYLDKYAIKPQAFLPDMSTLPLIDMSKIDPSNTDKSIILATEELFRYILTERLNGTAADELAYRFHAGLAAGIIAACEQARKQTELSTCALSGGVFQNQLLVTLVKDGLIAKDFTVLLHSLVPPNDGGICLGQAVAAMVHLNQ</sequence>
<accession>A0A5D6W9Y1</accession>
<evidence type="ECO:0000256" key="10">
    <source>
        <dbReference type="PIRNR" id="PIRNR006256"/>
    </source>
</evidence>
<evidence type="ECO:0000313" key="15">
    <source>
        <dbReference type="Proteomes" id="UP000323646"/>
    </source>
</evidence>
<keyword evidence="5" id="KW-0479">Metal-binding</keyword>
<comment type="pathway">
    <text evidence="1">Protein modification; [NiFe] hydrogenase maturation.</text>
</comment>
<dbReference type="NCBIfam" id="TIGR00143">
    <property type="entry name" value="hypF"/>
    <property type="match status" value="1"/>
</dbReference>
<dbReference type="SUPFAM" id="SSF55821">
    <property type="entry name" value="YrdC/RibB"/>
    <property type="match status" value="1"/>
</dbReference>
<dbReference type="PANTHER" id="PTHR42959:SF1">
    <property type="entry name" value="CARBAMOYLTRANSFERASE HYPF"/>
    <property type="match status" value="1"/>
</dbReference>